<reference evidence="1" key="2">
    <citation type="submission" date="2021-09" db="EMBL/GenBank/DDBJ databases">
        <authorList>
            <person name="Jia N."/>
            <person name="Wang J."/>
            <person name="Shi W."/>
            <person name="Du L."/>
            <person name="Sun Y."/>
            <person name="Zhan W."/>
            <person name="Jiang J."/>
            <person name="Wang Q."/>
            <person name="Zhang B."/>
            <person name="Ji P."/>
            <person name="Sakyi L.B."/>
            <person name="Cui X."/>
            <person name="Yuan T."/>
            <person name="Jiang B."/>
            <person name="Yang W."/>
            <person name="Lam T.T.-Y."/>
            <person name="Chang Q."/>
            <person name="Ding S."/>
            <person name="Wang X."/>
            <person name="Zhu J."/>
            <person name="Ruan X."/>
            <person name="Zhao L."/>
            <person name="Wei J."/>
            <person name="Que T."/>
            <person name="Du C."/>
            <person name="Cheng J."/>
            <person name="Dai P."/>
            <person name="Han X."/>
            <person name="Huang E."/>
            <person name="Gao Y."/>
            <person name="Liu J."/>
            <person name="Shao H."/>
            <person name="Ye R."/>
            <person name="Li L."/>
            <person name="Wei W."/>
            <person name="Wang X."/>
            <person name="Wang C."/>
            <person name="Huo Q."/>
            <person name="Li W."/>
            <person name="Guo W."/>
            <person name="Chen H."/>
            <person name="Chen S."/>
            <person name="Zhou L."/>
            <person name="Zhou L."/>
            <person name="Ni X."/>
            <person name="Tian J."/>
            <person name="Zhou Y."/>
            <person name="Sheng Y."/>
            <person name="Liu T."/>
            <person name="Pan Y."/>
            <person name="Xia L."/>
            <person name="Li J."/>
            <person name="Zhao F."/>
            <person name="Cao W."/>
        </authorList>
    </citation>
    <scope>NUCLEOTIDE SEQUENCE</scope>
    <source>
        <strain evidence="1">Rmic-2018</strain>
        <tissue evidence="1">Larvae</tissue>
    </source>
</reference>
<dbReference type="EMBL" id="JABSTU010000003">
    <property type="protein sequence ID" value="KAH8034839.1"/>
    <property type="molecule type" value="Genomic_DNA"/>
</dbReference>
<gene>
    <name evidence="1" type="ORF">HPB51_003126</name>
</gene>
<evidence type="ECO:0000313" key="1">
    <source>
        <dbReference type="EMBL" id="KAH8034839.1"/>
    </source>
</evidence>
<dbReference type="AlphaFoldDB" id="A0A9J6EKN1"/>
<reference evidence="1" key="1">
    <citation type="journal article" date="2020" name="Cell">
        <title>Large-Scale Comparative Analyses of Tick Genomes Elucidate Their Genetic Diversity and Vector Capacities.</title>
        <authorList>
            <consortium name="Tick Genome and Microbiome Consortium (TIGMIC)"/>
            <person name="Jia N."/>
            <person name="Wang J."/>
            <person name="Shi W."/>
            <person name="Du L."/>
            <person name="Sun Y."/>
            <person name="Zhan W."/>
            <person name="Jiang J.F."/>
            <person name="Wang Q."/>
            <person name="Zhang B."/>
            <person name="Ji P."/>
            <person name="Bell-Sakyi L."/>
            <person name="Cui X.M."/>
            <person name="Yuan T.T."/>
            <person name="Jiang B.G."/>
            <person name="Yang W.F."/>
            <person name="Lam T.T."/>
            <person name="Chang Q.C."/>
            <person name="Ding S.J."/>
            <person name="Wang X.J."/>
            <person name="Zhu J.G."/>
            <person name="Ruan X.D."/>
            <person name="Zhao L."/>
            <person name="Wei J.T."/>
            <person name="Ye R.Z."/>
            <person name="Que T.C."/>
            <person name="Du C.H."/>
            <person name="Zhou Y.H."/>
            <person name="Cheng J.X."/>
            <person name="Dai P.F."/>
            <person name="Guo W.B."/>
            <person name="Han X.H."/>
            <person name="Huang E.J."/>
            <person name="Li L.F."/>
            <person name="Wei W."/>
            <person name="Gao Y.C."/>
            <person name="Liu J.Z."/>
            <person name="Shao H.Z."/>
            <person name="Wang X."/>
            <person name="Wang C.C."/>
            <person name="Yang T.C."/>
            <person name="Huo Q.B."/>
            <person name="Li W."/>
            <person name="Chen H.Y."/>
            <person name="Chen S.E."/>
            <person name="Zhou L.G."/>
            <person name="Ni X.B."/>
            <person name="Tian J.H."/>
            <person name="Sheng Y."/>
            <person name="Liu T."/>
            <person name="Pan Y.S."/>
            <person name="Xia L.Y."/>
            <person name="Li J."/>
            <person name="Zhao F."/>
            <person name="Cao W.C."/>
        </authorList>
    </citation>
    <scope>NUCLEOTIDE SEQUENCE</scope>
    <source>
        <strain evidence="1">Rmic-2018</strain>
    </source>
</reference>
<accession>A0A9J6EKN1</accession>
<dbReference type="VEuPathDB" id="VectorBase:LOC119181733"/>
<evidence type="ECO:0000313" key="2">
    <source>
        <dbReference type="Proteomes" id="UP000821866"/>
    </source>
</evidence>
<dbReference type="Proteomes" id="UP000821866">
    <property type="component" value="Chromosome 11"/>
</dbReference>
<keyword evidence="2" id="KW-1185">Reference proteome</keyword>
<protein>
    <recommendedName>
        <fullName evidence="3">FBD domain-containing protein</fullName>
    </recommendedName>
</protein>
<evidence type="ECO:0008006" key="3">
    <source>
        <dbReference type="Google" id="ProtNLM"/>
    </source>
</evidence>
<organism evidence="1 2">
    <name type="scientific">Rhipicephalus microplus</name>
    <name type="common">Cattle tick</name>
    <name type="synonym">Boophilus microplus</name>
    <dbReference type="NCBI Taxonomy" id="6941"/>
    <lineage>
        <taxon>Eukaryota</taxon>
        <taxon>Metazoa</taxon>
        <taxon>Ecdysozoa</taxon>
        <taxon>Arthropoda</taxon>
        <taxon>Chelicerata</taxon>
        <taxon>Arachnida</taxon>
        <taxon>Acari</taxon>
        <taxon>Parasitiformes</taxon>
        <taxon>Ixodida</taxon>
        <taxon>Ixodoidea</taxon>
        <taxon>Ixodidae</taxon>
        <taxon>Rhipicephalinae</taxon>
        <taxon>Rhipicephalus</taxon>
        <taxon>Boophilus</taxon>
    </lineage>
</organism>
<sequence length="208" mass="23052">MLDAHATDLDIRLKFEGRHNSCHHCDGELLVAPADAGLFCGSSSRLTLSNVPNLASLTFLERCPVAHLRFIDISDEPPYDFGALSKAIRYCTNLCSVVVKLSAIDFESESFQNSLCPAEALELLCILSYTGLRSSKALLIVQEMAYLLPSIYYLHIHFVDVETDEETSATWIRLPGGDTEGRSFIGKPCIMCSTETFIALVKPCRREL</sequence>
<comment type="caution">
    <text evidence="1">The sequence shown here is derived from an EMBL/GenBank/DDBJ whole genome shotgun (WGS) entry which is preliminary data.</text>
</comment>
<name>A0A9J6EKN1_RHIMP</name>
<proteinExistence type="predicted"/>